<evidence type="ECO:0000313" key="1">
    <source>
        <dbReference type="EMBL" id="MDQ2070127.1"/>
    </source>
</evidence>
<dbReference type="EMBL" id="JAVDDT010000006">
    <property type="protein sequence ID" value="MDQ2070127.1"/>
    <property type="molecule type" value="Genomic_DNA"/>
</dbReference>
<dbReference type="PANTHER" id="PTHR21015">
    <property type="entry name" value="UDP-N-ACETYLGLUCOSAMINE--N-ACETYLMURAMYL-(PENTAPEPTIDE) PYROPHOSPHORYL-UNDECAPRENOL N-ACETYLGLUCOSAMINE TRANSFERASE 1"/>
    <property type="match status" value="1"/>
</dbReference>
<accession>A0ABU0W843</accession>
<reference evidence="1 2" key="1">
    <citation type="submission" date="2023-08" db="EMBL/GenBank/DDBJ databases">
        <title>Whole-genome sequencing of halo(alkali)philic microorganisms from hypersaline lakes.</title>
        <authorList>
            <person name="Sorokin D.Y."/>
            <person name="Abbas B."/>
            <person name="Merkel A.Y."/>
        </authorList>
    </citation>
    <scope>NUCLEOTIDE SEQUENCE [LARGE SCALE GENOMIC DNA]</scope>
    <source>
        <strain evidence="1 2">AB-CW4</strain>
    </source>
</reference>
<organism evidence="1 2">
    <name type="scientific">Natronospira bacteriovora</name>
    <dbReference type="NCBI Taxonomy" id="3069753"/>
    <lineage>
        <taxon>Bacteria</taxon>
        <taxon>Pseudomonadati</taxon>
        <taxon>Pseudomonadota</taxon>
        <taxon>Gammaproteobacteria</taxon>
        <taxon>Natronospirales</taxon>
        <taxon>Natronospiraceae</taxon>
        <taxon>Natronospira</taxon>
    </lineage>
</organism>
<name>A0ABU0W843_9GAMM</name>
<evidence type="ECO:0008006" key="3">
    <source>
        <dbReference type="Google" id="ProtNLM"/>
    </source>
</evidence>
<dbReference type="Gene3D" id="3.40.50.2000">
    <property type="entry name" value="Glycogen Phosphorylase B"/>
    <property type="match status" value="1"/>
</dbReference>
<dbReference type="PANTHER" id="PTHR21015:SF22">
    <property type="entry name" value="GLYCOSYLTRANSFERASE"/>
    <property type="match status" value="1"/>
</dbReference>
<evidence type="ECO:0000313" key="2">
    <source>
        <dbReference type="Proteomes" id="UP001239019"/>
    </source>
</evidence>
<gene>
    <name evidence="1" type="ORF">RBH19_09585</name>
</gene>
<dbReference type="Proteomes" id="UP001239019">
    <property type="component" value="Unassembled WGS sequence"/>
</dbReference>
<comment type="caution">
    <text evidence="1">The sequence shown here is derived from an EMBL/GenBank/DDBJ whole genome shotgun (WGS) entry which is preliminary data.</text>
</comment>
<dbReference type="RefSeq" id="WP_306728627.1">
    <property type="nucleotide sequence ID" value="NZ_JAVDDT010000006.1"/>
</dbReference>
<sequence>MVSDEQRDMNRKGAAGPTVLFFNINGSGLGHMNRCLAYARRMKDRARPVFFSLSSAMEMIHDMGFEGDYFVSPFWSLAESNAWNQELAFRFGLMLEQVQPDTVVFDGTWPFQGFLTACRAHGVRRMVWSNRGLHKADMEPVPVDEGLFDLVIEPGELGDGFAELNHSGAGRKVRVPPVTLLDDEELLDRESARKHLELEPEKRYALFSLGPGNLKDVSDIGLGLIDTFLDKGIQPVWARAPISIRDIALPEGVMSVSLYPLLRYLHAFDYLVAAAGYNSSCEVVQSGVPALLVPNRELVDDQARRAHMVAAHSRAVVSDCETPDQRRAAVDDLLALSETPASPRKLSMDGAGMAAREILALTGEGKEP</sequence>
<keyword evidence="2" id="KW-1185">Reference proteome</keyword>
<protein>
    <recommendedName>
        <fullName evidence="3">Glycosyl transferase family 28 C-terminal domain-containing protein</fullName>
    </recommendedName>
</protein>
<dbReference type="SUPFAM" id="SSF53756">
    <property type="entry name" value="UDP-Glycosyltransferase/glycogen phosphorylase"/>
    <property type="match status" value="1"/>
</dbReference>
<proteinExistence type="predicted"/>